<proteinExistence type="inferred from homology"/>
<name>A0AAV2Q9V3_MEGNR</name>
<evidence type="ECO:0000313" key="5">
    <source>
        <dbReference type="Proteomes" id="UP001497623"/>
    </source>
</evidence>
<accession>A0AAV2Q9V3</accession>
<dbReference type="AlphaFoldDB" id="A0AAV2Q9V3"/>
<gene>
    <name evidence="4" type="ORF">MNOR_LOCUS8805</name>
</gene>
<feature type="region of interest" description="Disordered" evidence="2">
    <location>
        <begin position="1"/>
        <end position="38"/>
    </location>
</feature>
<dbReference type="PANTHER" id="PTHR13347">
    <property type="entry name" value="HEAT REPEAT-CONTAINING PROTEIN 3"/>
    <property type="match status" value="1"/>
</dbReference>
<dbReference type="InterPro" id="IPR011989">
    <property type="entry name" value="ARM-like"/>
</dbReference>
<reference evidence="4 5" key="1">
    <citation type="submission" date="2024-05" db="EMBL/GenBank/DDBJ databases">
        <authorList>
            <person name="Wallberg A."/>
        </authorList>
    </citation>
    <scope>NUCLEOTIDE SEQUENCE [LARGE SCALE GENOMIC DNA]</scope>
</reference>
<feature type="non-terminal residue" evidence="4">
    <location>
        <position position="638"/>
    </location>
</feature>
<organism evidence="4 5">
    <name type="scientific">Meganyctiphanes norvegica</name>
    <name type="common">Northern krill</name>
    <name type="synonym">Thysanopoda norvegica</name>
    <dbReference type="NCBI Taxonomy" id="48144"/>
    <lineage>
        <taxon>Eukaryota</taxon>
        <taxon>Metazoa</taxon>
        <taxon>Ecdysozoa</taxon>
        <taxon>Arthropoda</taxon>
        <taxon>Crustacea</taxon>
        <taxon>Multicrustacea</taxon>
        <taxon>Malacostraca</taxon>
        <taxon>Eumalacostraca</taxon>
        <taxon>Eucarida</taxon>
        <taxon>Euphausiacea</taxon>
        <taxon>Euphausiidae</taxon>
        <taxon>Meganyctiphanes</taxon>
    </lineage>
</organism>
<protein>
    <recommendedName>
        <fullName evidence="3">SYO1-like TPR repeats domain-containing protein</fullName>
    </recommendedName>
</protein>
<dbReference type="Gene3D" id="1.25.10.10">
    <property type="entry name" value="Leucine-rich Repeat Variant"/>
    <property type="match status" value="1"/>
</dbReference>
<dbReference type="Proteomes" id="UP001497623">
    <property type="component" value="Unassembled WGS sequence"/>
</dbReference>
<dbReference type="EMBL" id="CAXKWB010004156">
    <property type="protein sequence ID" value="CAL4072329.1"/>
    <property type="molecule type" value="Genomic_DNA"/>
</dbReference>
<dbReference type="Pfam" id="PF25567">
    <property type="entry name" value="TPR_SYO1"/>
    <property type="match status" value="1"/>
</dbReference>
<dbReference type="GO" id="GO:0042273">
    <property type="term" value="P:ribosomal large subunit biogenesis"/>
    <property type="evidence" value="ECO:0007669"/>
    <property type="project" value="TreeGrafter"/>
</dbReference>
<evidence type="ECO:0000259" key="3">
    <source>
        <dbReference type="Pfam" id="PF25567"/>
    </source>
</evidence>
<dbReference type="InterPro" id="IPR016024">
    <property type="entry name" value="ARM-type_fold"/>
</dbReference>
<feature type="domain" description="SYO1-like TPR repeats" evidence="3">
    <location>
        <begin position="364"/>
        <end position="624"/>
    </location>
</feature>
<evidence type="ECO:0000256" key="2">
    <source>
        <dbReference type="SAM" id="MobiDB-lite"/>
    </source>
</evidence>
<feature type="compositionally biased region" description="Basic residues" evidence="2">
    <location>
        <begin position="1"/>
        <end position="11"/>
    </location>
</feature>
<dbReference type="PANTHER" id="PTHR13347:SF1">
    <property type="entry name" value="HEAT REPEAT-CONTAINING PROTEIN 3"/>
    <property type="match status" value="1"/>
</dbReference>
<sequence>MGKIKGRRQRGNRYNPMGVESAPSNGVEDQPSSGNSKAGLRNLAEKISSHLVEERITGLNTLAALALEPSNPDIIVEAGMVTKIAPLLKDVSVLVRLAAAGALRNVSAGGSDEVVESMVQEDVMMHLASLLREYKEPWTPNTAQNNAIDTAREDNVDPQASVFIHSTYLLLNLCECSEEAINVLNREGLVQELLLHLTWFPPKQPVARVGSQSNKNGNSMAANYLKKCSSFYWIFTTSHISKPKIFFFFTKIGILYNIGYCSSGGNNFQLIVQVISVALESDVLALVTEYCSAINSQAALPMAADDLEHLITAQQLALEMLSNICCTDDEEEFEDDVDDMEDEGESMEVGGNGSHVTPAVELPPEVVEGLVHFKLLDKVLNKVHYPNDQLCTSLNDVKHGNQLLTKLGVLRIRALLSLQNMVSCLELKDMGGSDLMYSTWTNIGNLVFKKPCTDITLLEASTGAMRAIIDSLSKSRCDQLAGLSHTDLQVRFIPQIWFTLITVLIDFPKMLSDLGWFFVSSHRQIMFLHDLLRKLSTVAEYLLRVASHDEELWVSAEALDVLIDLYSDDKTDQLAHNTHLVDRFKGIQPQFKAKYQQRKKKLGEHRALVLTVRDNLVSFTKYKGGRVKNLANKKSKAK</sequence>
<dbReference type="GO" id="GO:0006606">
    <property type="term" value="P:protein import into nucleus"/>
    <property type="evidence" value="ECO:0007669"/>
    <property type="project" value="TreeGrafter"/>
</dbReference>
<dbReference type="InterPro" id="IPR057990">
    <property type="entry name" value="TPR_SYO1"/>
</dbReference>
<dbReference type="InterPro" id="IPR052616">
    <property type="entry name" value="SYO1-like"/>
</dbReference>
<dbReference type="GO" id="GO:0051082">
    <property type="term" value="F:unfolded protein binding"/>
    <property type="evidence" value="ECO:0007669"/>
    <property type="project" value="TreeGrafter"/>
</dbReference>
<dbReference type="SUPFAM" id="SSF48371">
    <property type="entry name" value="ARM repeat"/>
    <property type="match status" value="1"/>
</dbReference>
<evidence type="ECO:0000313" key="4">
    <source>
        <dbReference type="EMBL" id="CAL4072329.1"/>
    </source>
</evidence>
<keyword evidence="5" id="KW-1185">Reference proteome</keyword>
<comment type="similarity">
    <text evidence="1">Belongs to the nuclear import and ribosome assembly adapter family.</text>
</comment>
<comment type="caution">
    <text evidence="4">The sequence shown here is derived from an EMBL/GenBank/DDBJ whole genome shotgun (WGS) entry which is preliminary data.</text>
</comment>
<evidence type="ECO:0000256" key="1">
    <source>
        <dbReference type="ARBA" id="ARBA00049983"/>
    </source>
</evidence>